<name>A0A814WQJ6_9BILA</name>
<gene>
    <name evidence="1" type="ORF">SEV965_LOCUS21471</name>
</gene>
<evidence type="ECO:0000313" key="2">
    <source>
        <dbReference type="Proteomes" id="UP000663889"/>
    </source>
</evidence>
<proteinExistence type="predicted"/>
<comment type="caution">
    <text evidence="1">The sequence shown here is derived from an EMBL/GenBank/DDBJ whole genome shotgun (WGS) entry which is preliminary data.</text>
</comment>
<dbReference type="Gene3D" id="3.90.176.10">
    <property type="entry name" value="Toxin ADP-ribosyltransferase, Chain A, domain 1"/>
    <property type="match status" value="2"/>
</dbReference>
<organism evidence="1 2">
    <name type="scientific">Rotaria sordida</name>
    <dbReference type="NCBI Taxonomy" id="392033"/>
    <lineage>
        <taxon>Eukaryota</taxon>
        <taxon>Metazoa</taxon>
        <taxon>Spiralia</taxon>
        <taxon>Gnathifera</taxon>
        <taxon>Rotifera</taxon>
        <taxon>Eurotatoria</taxon>
        <taxon>Bdelloidea</taxon>
        <taxon>Philodinida</taxon>
        <taxon>Philodinidae</taxon>
        <taxon>Rotaria</taxon>
    </lineage>
</organism>
<evidence type="ECO:0000313" key="1">
    <source>
        <dbReference type="EMBL" id="CAF1207191.1"/>
    </source>
</evidence>
<dbReference type="AlphaFoldDB" id="A0A814WQJ6"/>
<accession>A0A814WQJ6</accession>
<dbReference type="EMBL" id="CAJNOU010001458">
    <property type="protein sequence ID" value="CAF1207191.1"/>
    <property type="molecule type" value="Genomic_DNA"/>
</dbReference>
<dbReference type="Proteomes" id="UP000663889">
    <property type="component" value="Unassembled WGS sequence"/>
</dbReference>
<sequence length="390" mass="43079">MPANQSKRKRAIEVHNKKVTQRGNVPKSNKQTICKSLIAENLRSTYMKAPNLSLKEAIRHVPDFSTLVPTCVDSSIASSSARSGLTKEDVAAIKTYTAECSVYELLNAALRTEELKNIEPWFPYLKLLHIALSKLLSRKGTYCRGIRGNLNSLYPVGSIVTWTICEPLTAENLRSTYMKVPNLSLKEAIRRVPDFSTVLPSCVDSSIVSSSAKKGLTKEDAAAIRLYTIECPVYKLLNAALRTEELKNIEPWFPYLKLFNIAISKLTPKKGTYCRGINGNLNSLYPVGSIVTWIIEIFLILAVLPTTSKSTTTSKPTTTTSKLKTTSTTTKTFKPTITSKITTKASKSTRTPSTIRTSRLTTASKQSSSVSTLFKTFSALVNTCLQPFMN</sequence>
<reference evidence="1" key="1">
    <citation type="submission" date="2021-02" db="EMBL/GenBank/DDBJ databases">
        <authorList>
            <person name="Nowell W R."/>
        </authorList>
    </citation>
    <scope>NUCLEOTIDE SEQUENCE</scope>
</reference>
<protein>
    <submittedName>
        <fullName evidence="1">Uncharacterized protein</fullName>
    </submittedName>
</protein>